<keyword evidence="1" id="KW-0175">Coiled coil</keyword>
<accession>A0A3B0MBH3</accession>
<dbReference type="GO" id="GO:0005886">
    <property type="term" value="C:plasma membrane"/>
    <property type="evidence" value="ECO:0007669"/>
    <property type="project" value="TreeGrafter"/>
</dbReference>
<keyword evidence="4" id="KW-1185">Reference proteome</keyword>
<dbReference type="RefSeq" id="WP_147434210.1">
    <property type="nucleotide sequence ID" value="NZ_UIHC01000027.1"/>
</dbReference>
<evidence type="ECO:0008006" key="5">
    <source>
        <dbReference type="Google" id="ProtNLM"/>
    </source>
</evidence>
<feature type="coiled-coil region" evidence="1">
    <location>
        <begin position="204"/>
        <end position="296"/>
    </location>
</feature>
<keyword evidence="2" id="KW-1133">Transmembrane helix</keyword>
<dbReference type="AlphaFoldDB" id="A0A3B0MBH3"/>
<evidence type="ECO:0000256" key="1">
    <source>
        <dbReference type="SAM" id="Coils"/>
    </source>
</evidence>
<protein>
    <recommendedName>
        <fullName evidence="5">Polysaccharide chain length determinant N-terminal domain-containing protein</fullName>
    </recommendedName>
</protein>
<dbReference type="PANTHER" id="PTHR32309">
    <property type="entry name" value="TYROSINE-PROTEIN KINASE"/>
    <property type="match status" value="1"/>
</dbReference>
<evidence type="ECO:0000256" key="2">
    <source>
        <dbReference type="SAM" id="Phobius"/>
    </source>
</evidence>
<dbReference type="OrthoDB" id="7800844at2"/>
<evidence type="ECO:0000313" key="4">
    <source>
        <dbReference type="Proteomes" id="UP000272908"/>
    </source>
</evidence>
<feature type="transmembrane region" description="Helical" evidence="2">
    <location>
        <begin position="37"/>
        <end position="58"/>
    </location>
</feature>
<gene>
    <name evidence="3" type="ORF">ROE7235_02502</name>
</gene>
<keyword evidence="2" id="KW-0472">Membrane</keyword>
<dbReference type="GO" id="GO:0004713">
    <property type="term" value="F:protein tyrosine kinase activity"/>
    <property type="evidence" value="ECO:0007669"/>
    <property type="project" value="TreeGrafter"/>
</dbReference>
<organism evidence="3 4">
    <name type="scientific">Roseinatronobacter ekhonensis</name>
    <dbReference type="NCBI Taxonomy" id="254356"/>
    <lineage>
        <taxon>Bacteria</taxon>
        <taxon>Pseudomonadati</taxon>
        <taxon>Pseudomonadota</taxon>
        <taxon>Alphaproteobacteria</taxon>
        <taxon>Rhodobacterales</taxon>
        <taxon>Paracoccaceae</taxon>
        <taxon>Roseinatronobacter</taxon>
    </lineage>
</organism>
<proteinExistence type="predicted"/>
<dbReference type="Proteomes" id="UP000272908">
    <property type="component" value="Unassembled WGS sequence"/>
</dbReference>
<dbReference type="PANTHER" id="PTHR32309:SF13">
    <property type="entry name" value="FERRIC ENTEROBACTIN TRANSPORT PROTEIN FEPE"/>
    <property type="match status" value="1"/>
</dbReference>
<sequence>MNTHSPAPVPQQTETKVERLARSTAVHAVMHTRHKGLIASLVAMVVLPVVVTALYLGILAQPQYASETGFVVRQEESVSASQMLGGLSQVLGTQSASNSDLLFEFIQSQEIVRRINAELDLVSHYSQTWPMDPVYSIWPDVTIEDLGSFWRRMIRITYDKSSGVIMVEVRARSAEMARNIARQIVSQSESMINTLNVQARRDSIANAEADLDDALMNLRDAREALVAFQARTQILDPQADIQGRMGVVANLQQQLAQALVDYDLLLQATDNTDPRVRQLDRRIRAIEERIAGERASYSSDGFASDDNSYPSLLAQYEGLRVDVQFAEEIYRLSLTVLNQARATAERQQLYLATFIAPTEAETAQYPRNLMLIGLTAFFAMMIWSICALVYYSLRDRG</sequence>
<name>A0A3B0MBH3_9RHOB</name>
<feature type="transmembrane region" description="Helical" evidence="2">
    <location>
        <begin position="369"/>
        <end position="393"/>
    </location>
</feature>
<dbReference type="EMBL" id="UIHC01000027">
    <property type="protein sequence ID" value="SUZ32740.1"/>
    <property type="molecule type" value="Genomic_DNA"/>
</dbReference>
<dbReference type="InterPro" id="IPR050445">
    <property type="entry name" value="Bact_polysacc_biosynth/exp"/>
</dbReference>
<evidence type="ECO:0000313" key="3">
    <source>
        <dbReference type="EMBL" id="SUZ32740.1"/>
    </source>
</evidence>
<reference evidence="4" key="1">
    <citation type="submission" date="2018-08" db="EMBL/GenBank/DDBJ databases">
        <authorList>
            <person name="Rodrigo-Torres L."/>
            <person name="Arahal R. D."/>
            <person name="Lucena T."/>
        </authorList>
    </citation>
    <scope>NUCLEOTIDE SEQUENCE [LARGE SCALE GENOMIC DNA]</scope>
    <source>
        <strain evidence="4">CECT 7235</strain>
    </source>
</reference>
<keyword evidence="2" id="KW-0812">Transmembrane</keyword>